<keyword evidence="1" id="KW-1133">Transmembrane helix</keyword>
<sequence length="248" mass="26263">MPETVNCVCGAILRLPPHAKGKSLKCPQCSRRINVPLPGAAVAAAAPSPSPPPSSPESVRATATDAQLTCSICLTKIGVGESVRRCATCDQLYHDECWSEVGGCGTFGCKEAPASDKSEQSPQAPLTAWGDHKNCPICGETIKSIALKCRYCGVTFETADPQSVGDLRRSASQKAELASVRQSVIALFVAALLGLCAPLIAIVSLFYLIPRRAQLAKCGPLYMIMGWTALGLSCCYCILFFLLVALKQ</sequence>
<evidence type="ECO:0000313" key="3">
    <source>
        <dbReference type="Proteomes" id="UP000326837"/>
    </source>
</evidence>
<accession>A0A5K7XJH2</accession>
<dbReference type="EMBL" id="AP021861">
    <property type="protein sequence ID" value="BBO34373.1"/>
    <property type="molecule type" value="Genomic_DNA"/>
</dbReference>
<keyword evidence="1" id="KW-0812">Transmembrane</keyword>
<dbReference type="Proteomes" id="UP000326837">
    <property type="component" value="Chromosome"/>
</dbReference>
<name>A0A5K7XJH2_9BACT</name>
<feature type="transmembrane region" description="Helical" evidence="1">
    <location>
        <begin position="184"/>
        <end position="209"/>
    </location>
</feature>
<evidence type="ECO:0000313" key="2">
    <source>
        <dbReference type="EMBL" id="BBO34373.1"/>
    </source>
</evidence>
<evidence type="ECO:0000256" key="1">
    <source>
        <dbReference type="SAM" id="Phobius"/>
    </source>
</evidence>
<dbReference type="AlphaFoldDB" id="A0A5K7XJH2"/>
<gene>
    <name evidence="2" type="ORF">PLANPX_3985</name>
</gene>
<organism evidence="2 3">
    <name type="scientific">Lacipirellula parvula</name>
    <dbReference type="NCBI Taxonomy" id="2650471"/>
    <lineage>
        <taxon>Bacteria</taxon>
        <taxon>Pseudomonadati</taxon>
        <taxon>Planctomycetota</taxon>
        <taxon>Planctomycetia</taxon>
        <taxon>Pirellulales</taxon>
        <taxon>Lacipirellulaceae</taxon>
        <taxon>Lacipirellula</taxon>
    </lineage>
</organism>
<keyword evidence="3" id="KW-1185">Reference proteome</keyword>
<reference evidence="3" key="1">
    <citation type="submission" date="2019-10" db="EMBL/GenBank/DDBJ databases">
        <title>Lacipirellula parvula gen. nov., sp. nov., representing a lineage of planctomycetes widespread in freshwater anoxic habitats, and description of the family Lacipirellulaceae.</title>
        <authorList>
            <person name="Dedysh S.N."/>
            <person name="Kulichevskaya I.S."/>
            <person name="Beletsky A.V."/>
            <person name="Rakitin A.L."/>
            <person name="Mardanov A.V."/>
            <person name="Ivanova A.A."/>
            <person name="Saltykova V.X."/>
            <person name="Rijpstra W.I.C."/>
            <person name="Sinninghe Damste J.S."/>
            <person name="Ravin N.V."/>
        </authorList>
    </citation>
    <scope>NUCLEOTIDE SEQUENCE [LARGE SCALE GENOMIC DNA]</scope>
    <source>
        <strain evidence="3">PX69</strain>
    </source>
</reference>
<keyword evidence="1" id="KW-0472">Membrane</keyword>
<dbReference type="KEGG" id="lpav:PLANPX_3985"/>
<protein>
    <submittedName>
        <fullName evidence="2">Uncharacterized protein</fullName>
    </submittedName>
</protein>
<dbReference type="InterPro" id="IPR013083">
    <property type="entry name" value="Znf_RING/FYVE/PHD"/>
</dbReference>
<dbReference type="Gene3D" id="3.30.40.10">
    <property type="entry name" value="Zinc/RING finger domain, C3HC4 (zinc finger)"/>
    <property type="match status" value="1"/>
</dbReference>
<feature type="transmembrane region" description="Helical" evidence="1">
    <location>
        <begin position="221"/>
        <end position="246"/>
    </location>
</feature>
<proteinExistence type="predicted"/>